<reference evidence="10" key="1">
    <citation type="submission" date="2018-06" db="EMBL/GenBank/DDBJ databases">
        <authorList>
            <person name="Zhirakovskaya E."/>
        </authorList>
    </citation>
    <scope>NUCLEOTIDE SEQUENCE</scope>
</reference>
<organism evidence="10">
    <name type="scientific">hydrothermal vent metagenome</name>
    <dbReference type="NCBI Taxonomy" id="652676"/>
    <lineage>
        <taxon>unclassified sequences</taxon>
        <taxon>metagenomes</taxon>
        <taxon>ecological metagenomes</taxon>
    </lineage>
</organism>
<dbReference type="GO" id="GO:0004425">
    <property type="term" value="F:indole-3-glycerol-phosphate synthase activity"/>
    <property type="evidence" value="ECO:0007669"/>
    <property type="project" value="UniProtKB-EC"/>
</dbReference>
<accession>A0A3B0WNL1</accession>
<dbReference type="NCBIfam" id="NF001373">
    <property type="entry name" value="PRK00278.1-6"/>
    <property type="match status" value="1"/>
</dbReference>
<dbReference type="PROSITE" id="PS00614">
    <property type="entry name" value="IGPS"/>
    <property type="match status" value="1"/>
</dbReference>
<comment type="pathway">
    <text evidence="2">Amino-acid biosynthesis; L-tryptophan biosynthesis; L-tryptophan from chorismate: step 4/5.</text>
</comment>
<name>A0A3B0WNL1_9ZZZZ</name>
<sequence length="267" mass="29641">MNKTPDILQKILKRKVEEIMQATAKESLADLTARAKTALPVRGFIQSIENKMAAGQAAVIAEIKKASPSKGVMRENFIPSEIAKSYEKGGAACLSILTDQDFFQGCEKYLLQARESTSLPVIRKDFMIAPYQVYEARAMNADCILLIVSALEDAMLNELLGLAHNLKMDVLMEVHDRAEMERAINSGAKLIGVNNRNLRTFEVSLQTTLDMLNMLPEDRILVTESGIHVAGDVKLMRDNNVHSFLVGEAFMRADEPGEKLAELFKVI</sequence>
<dbReference type="Gene3D" id="3.20.20.70">
    <property type="entry name" value="Aldolase class I"/>
    <property type="match status" value="1"/>
</dbReference>
<gene>
    <name evidence="10" type="ORF">MNBD_GAMMA07-1127</name>
</gene>
<evidence type="ECO:0000256" key="7">
    <source>
        <dbReference type="ARBA" id="ARBA00023141"/>
    </source>
</evidence>
<dbReference type="UniPathway" id="UPA00035">
    <property type="reaction ID" value="UER00043"/>
</dbReference>
<evidence type="ECO:0000256" key="2">
    <source>
        <dbReference type="ARBA" id="ARBA00004696"/>
    </source>
</evidence>
<dbReference type="PANTHER" id="PTHR22854">
    <property type="entry name" value="TRYPTOPHAN BIOSYNTHESIS PROTEIN"/>
    <property type="match status" value="1"/>
</dbReference>
<proteinExistence type="inferred from homology"/>
<dbReference type="GO" id="GO:0000162">
    <property type="term" value="P:L-tryptophan biosynthetic process"/>
    <property type="evidence" value="ECO:0007669"/>
    <property type="project" value="UniProtKB-UniPathway"/>
</dbReference>
<keyword evidence="7" id="KW-0057">Aromatic amino acid biosynthesis</keyword>
<dbReference type="InterPro" id="IPR001468">
    <property type="entry name" value="Indole-3-GlycerolPSynthase_CS"/>
</dbReference>
<dbReference type="Pfam" id="PF00218">
    <property type="entry name" value="IGPS"/>
    <property type="match status" value="1"/>
</dbReference>
<evidence type="ECO:0000256" key="3">
    <source>
        <dbReference type="ARBA" id="ARBA00012362"/>
    </source>
</evidence>
<dbReference type="PANTHER" id="PTHR22854:SF2">
    <property type="entry name" value="INDOLE-3-GLYCEROL-PHOSPHATE SYNTHASE"/>
    <property type="match status" value="1"/>
</dbReference>
<evidence type="ECO:0000256" key="6">
    <source>
        <dbReference type="ARBA" id="ARBA00022822"/>
    </source>
</evidence>
<evidence type="ECO:0000256" key="8">
    <source>
        <dbReference type="ARBA" id="ARBA00023239"/>
    </source>
</evidence>
<dbReference type="SUPFAM" id="SSF51366">
    <property type="entry name" value="Ribulose-phoshate binding barrel"/>
    <property type="match status" value="1"/>
</dbReference>
<evidence type="ECO:0000256" key="1">
    <source>
        <dbReference type="ARBA" id="ARBA00001633"/>
    </source>
</evidence>
<keyword evidence="4" id="KW-0028">Amino-acid biosynthesis</keyword>
<dbReference type="AlphaFoldDB" id="A0A3B0WNL1"/>
<dbReference type="CDD" id="cd00331">
    <property type="entry name" value="IGPS"/>
    <property type="match status" value="1"/>
</dbReference>
<feature type="domain" description="Indole-3-glycerol phosphate synthase" evidence="9">
    <location>
        <begin position="8"/>
        <end position="263"/>
    </location>
</feature>
<dbReference type="InterPro" id="IPR045186">
    <property type="entry name" value="Indole-3-glycerol_P_synth"/>
</dbReference>
<protein>
    <recommendedName>
        <fullName evidence="3">indole-3-glycerol-phosphate synthase</fullName>
        <ecNumber evidence="3">4.1.1.48</ecNumber>
    </recommendedName>
</protein>
<evidence type="ECO:0000256" key="4">
    <source>
        <dbReference type="ARBA" id="ARBA00022605"/>
    </source>
</evidence>
<keyword evidence="5" id="KW-0210">Decarboxylase</keyword>
<keyword evidence="6" id="KW-0822">Tryptophan biosynthesis</keyword>
<dbReference type="EMBL" id="UOFF01000301">
    <property type="protein sequence ID" value="VAW56911.1"/>
    <property type="molecule type" value="Genomic_DNA"/>
</dbReference>
<dbReference type="InterPro" id="IPR011060">
    <property type="entry name" value="RibuloseP-bd_barrel"/>
</dbReference>
<dbReference type="EC" id="4.1.1.48" evidence="3"/>
<comment type="catalytic activity">
    <reaction evidence="1">
        <text>1-(2-carboxyphenylamino)-1-deoxy-D-ribulose 5-phosphate + H(+) = (1S,2R)-1-C-(indol-3-yl)glycerol 3-phosphate + CO2 + H2O</text>
        <dbReference type="Rhea" id="RHEA:23476"/>
        <dbReference type="ChEBI" id="CHEBI:15377"/>
        <dbReference type="ChEBI" id="CHEBI:15378"/>
        <dbReference type="ChEBI" id="CHEBI:16526"/>
        <dbReference type="ChEBI" id="CHEBI:58613"/>
        <dbReference type="ChEBI" id="CHEBI:58866"/>
        <dbReference type="EC" id="4.1.1.48"/>
    </reaction>
</comment>
<keyword evidence="8 10" id="KW-0456">Lyase</keyword>
<dbReference type="InterPro" id="IPR013798">
    <property type="entry name" value="Indole-3-glycerol_P_synth_dom"/>
</dbReference>
<evidence type="ECO:0000313" key="10">
    <source>
        <dbReference type="EMBL" id="VAW56911.1"/>
    </source>
</evidence>
<dbReference type="InterPro" id="IPR013785">
    <property type="entry name" value="Aldolase_TIM"/>
</dbReference>
<evidence type="ECO:0000256" key="5">
    <source>
        <dbReference type="ARBA" id="ARBA00022793"/>
    </source>
</evidence>
<dbReference type="HAMAP" id="MF_00134_B">
    <property type="entry name" value="IGPS_B"/>
    <property type="match status" value="1"/>
</dbReference>
<evidence type="ECO:0000259" key="9">
    <source>
        <dbReference type="Pfam" id="PF00218"/>
    </source>
</evidence>
<dbReference type="NCBIfam" id="NF001377">
    <property type="entry name" value="PRK00278.2-4"/>
    <property type="match status" value="1"/>
</dbReference>
<dbReference type="FunFam" id="3.20.20.70:FF:000024">
    <property type="entry name" value="Indole-3-glycerol phosphate synthase"/>
    <property type="match status" value="1"/>
</dbReference>
<dbReference type="GO" id="GO:0004640">
    <property type="term" value="F:phosphoribosylanthranilate isomerase activity"/>
    <property type="evidence" value="ECO:0007669"/>
    <property type="project" value="TreeGrafter"/>
</dbReference>